<sequence length="361" mass="40836">MPEVIGKDGEIITALRELLRSRSQQRYRRTSVRNDVIRGKPITRDTQVLRPQLYVVGDNQEAVDFTRSTFVRNQGKITVRISNRGDSASYGTVVKLRVRDRQTGQTSEVRRKILPEVPAWRSLTEEFQLKLQDYPKGLSWYQVVAFDPLFDTLPTTMVDALRPEFNLLSYTGFDPRFHWAWPARNLHDFWEEHDLDSAFREGAPTQTWRGPSLSFPLSLPVNWNRSRLDFAHYFGTTNTTPARSQLKQQVSLANLAPPFLNARSDLVVHASGLARVQGSASALVGLEIQGTAGTISTERINVVNTPSGTSWVNWWFSRPLDGNATSAVIRLIADRGAHGVVQFDNVRLYVTHRKVFSSASI</sequence>
<protein>
    <submittedName>
        <fullName evidence="1">Uncharacterized protein</fullName>
    </submittedName>
</protein>
<reference evidence="1 2" key="1">
    <citation type="submission" date="2016-05" db="EMBL/GenBank/DDBJ databases">
        <authorList>
            <person name="Lavstsen T."/>
            <person name="Jespersen J.S."/>
        </authorList>
    </citation>
    <scope>NUCLEOTIDE SEQUENCE [LARGE SCALE GENOMIC DNA]</scope>
    <source>
        <strain evidence="1 2">B7-9</strain>
    </source>
</reference>
<dbReference type="RefSeq" id="WP_097653737.1">
    <property type="nucleotide sequence ID" value="NZ_LYXE01000109.1"/>
</dbReference>
<proteinExistence type="predicted"/>
<keyword evidence="2" id="KW-1185">Reference proteome</keyword>
<dbReference type="EMBL" id="LYXE01000109">
    <property type="protein sequence ID" value="PDV98234.1"/>
    <property type="molecule type" value="Genomic_DNA"/>
</dbReference>
<organism evidence="1 2">
    <name type="scientific">Candidatus Chloroploca asiatica</name>
    <dbReference type="NCBI Taxonomy" id="1506545"/>
    <lineage>
        <taxon>Bacteria</taxon>
        <taxon>Bacillati</taxon>
        <taxon>Chloroflexota</taxon>
        <taxon>Chloroflexia</taxon>
        <taxon>Chloroflexales</taxon>
        <taxon>Chloroflexineae</taxon>
        <taxon>Oscillochloridaceae</taxon>
        <taxon>Candidatus Chloroploca</taxon>
    </lineage>
</organism>
<dbReference type="AlphaFoldDB" id="A0A2H3KLR1"/>
<accession>A0A2H3KLR1</accession>
<comment type="caution">
    <text evidence="1">The sequence shown here is derived from an EMBL/GenBank/DDBJ whole genome shotgun (WGS) entry which is preliminary data.</text>
</comment>
<gene>
    <name evidence="1" type="ORF">A9Q02_16465</name>
</gene>
<evidence type="ECO:0000313" key="1">
    <source>
        <dbReference type="EMBL" id="PDV98234.1"/>
    </source>
</evidence>
<evidence type="ECO:0000313" key="2">
    <source>
        <dbReference type="Proteomes" id="UP000220922"/>
    </source>
</evidence>
<dbReference type="Proteomes" id="UP000220922">
    <property type="component" value="Unassembled WGS sequence"/>
</dbReference>
<name>A0A2H3KLR1_9CHLR</name>